<dbReference type="EMBL" id="JASJEU010000004">
    <property type="protein sequence ID" value="MDJ1649569.1"/>
    <property type="molecule type" value="Genomic_DNA"/>
</dbReference>
<feature type="domain" description="Anti-sigma factor RsgI-like middle" evidence="3">
    <location>
        <begin position="106"/>
        <end position="230"/>
    </location>
</feature>
<keyword evidence="2" id="KW-0472">Membrane</keyword>
<keyword evidence="5" id="KW-1185">Reference proteome</keyword>
<evidence type="ECO:0000313" key="5">
    <source>
        <dbReference type="Proteomes" id="UP001232750"/>
    </source>
</evidence>
<feature type="transmembrane region" description="Helical" evidence="2">
    <location>
        <begin position="81"/>
        <end position="103"/>
    </location>
</feature>
<dbReference type="Proteomes" id="UP001232750">
    <property type="component" value="Unassembled WGS sequence"/>
</dbReference>
<dbReference type="Pfam" id="PF23750">
    <property type="entry name" value="RsgI_M"/>
    <property type="match status" value="1"/>
</dbReference>
<organism evidence="4 5">
    <name type="scientific">Gordonibacter faecis</name>
    <dbReference type="NCBI Taxonomy" id="3047475"/>
    <lineage>
        <taxon>Bacteria</taxon>
        <taxon>Bacillati</taxon>
        <taxon>Actinomycetota</taxon>
        <taxon>Coriobacteriia</taxon>
        <taxon>Eggerthellales</taxon>
        <taxon>Eggerthellaceae</taxon>
        <taxon>Gordonibacter</taxon>
    </lineage>
</organism>
<feature type="compositionally biased region" description="Gly residues" evidence="1">
    <location>
        <begin position="293"/>
        <end position="308"/>
    </location>
</feature>
<keyword evidence="2" id="KW-0812">Transmembrane</keyword>
<evidence type="ECO:0000256" key="2">
    <source>
        <dbReference type="SAM" id="Phobius"/>
    </source>
</evidence>
<proteinExistence type="predicted"/>
<comment type="caution">
    <text evidence="4">The sequence shown here is derived from an EMBL/GenBank/DDBJ whole genome shotgun (WGS) entry which is preliminary data.</text>
</comment>
<evidence type="ECO:0000313" key="4">
    <source>
        <dbReference type="EMBL" id="MDJ1649569.1"/>
    </source>
</evidence>
<feature type="compositionally biased region" description="Gly residues" evidence="1">
    <location>
        <begin position="276"/>
        <end position="285"/>
    </location>
</feature>
<feature type="compositionally biased region" description="Polar residues" evidence="1">
    <location>
        <begin position="36"/>
        <end position="48"/>
    </location>
</feature>
<evidence type="ECO:0000256" key="1">
    <source>
        <dbReference type="SAM" id="MobiDB-lite"/>
    </source>
</evidence>
<dbReference type="InterPro" id="IPR055431">
    <property type="entry name" value="RsgI_M"/>
</dbReference>
<feature type="region of interest" description="Disordered" evidence="1">
    <location>
        <begin position="36"/>
        <end position="72"/>
    </location>
</feature>
<dbReference type="RefSeq" id="WP_283830906.1">
    <property type="nucleotide sequence ID" value="NZ_JASJEU010000004.1"/>
</dbReference>
<sequence>MSDLERRVRDAFNAIELPDEVTARTLAAIDELSASASAPSTEDITSRQPAVDPSNAASQTNTSGAATPTPRRPRVVRWRRAAVALAACLAVAAVGFFGSRLYFEEVAHVGIDVNPSLELGMNRFDIVVSAHALNKDGEALLAAAPVVGKRYPDAMDALTSSEAFAPYLNNTTYIEISVTSDDESRAAQLQTQSDVCLRSLPCESSCHTLDEQTRHEAHAAGMGGGRYKAALRLMELDSTVTLEDCAALSMHELRVRIAALDPEAAADNSTCAGSGAEMGTGSGVGEGHHAGKGHGQGRGAQDGRGRGQGASAEPTN</sequence>
<protein>
    <recommendedName>
        <fullName evidence="3">Anti-sigma factor RsgI-like middle domain-containing protein</fullName>
    </recommendedName>
</protein>
<accession>A0ABT7DJ71</accession>
<evidence type="ECO:0000259" key="3">
    <source>
        <dbReference type="Pfam" id="PF23750"/>
    </source>
</evidence>
<name>A0ABT7DJ71_9ACTN</name>
<reference evidence="4 5" key="1">
    <citation type="submission" date="2023-05" db="EMBL/GenBank/DDBJ databases">
        <title>Gordonibacter KGMB12511T sp. nov., isolated from faeces of healthy Korean.</title>
        <authorList>
            <person name="Kim H.S."/>
            <person name="Kim J.-S."/>
            <person name="Suh M.K."/>
            <person name="Eom M.K."/>
            <person name="Do H.E."/>
            <person name="Lee J.-S."/>
        </authorList>
    </citation>
    <scope>NUCLEOTIDE SEQUENCE [LARGE SCALE GENOMIC DNA]</scope>
    <source>
        <strain evidence="4 5">KGMB12511</strain>
    </source>
</reference>
<feature type="region of interest" description="Disordered" evidence="1">
    <location>
        <begin position="267"/>
        <end position="316"/>
    </location>
</feature>
<feature type="compositionally biased region" description="Polar residues" evidence="1">
    <location>
        <begin position="55"/>
        <end position="64"/>
    </location>
</feature>
<keyword evidence="2" id="KW-1133">Transmembrane helix</keyword>
<gene>
    <name evidence="4" type="ORF">QNJ86_02040</name>
</gene>